<dbReference type="PROSITE" id="PS51257">
    <property type="entry name" value="PROKAR_LIPOPROTEIN"/>
    <property type="match status" value="1"/>
</dbReference>
<dbReference type="Proteomes" id="UP000826254">
    <property type="component" value="Chromosome"/>
</dbReference>
<dbReference type="RefSeq" id="WP_222608707.1">
    <property type="nucleotide sequence ID" value="NZ_CP081958.1"/>
</dbReference>
<dbReference type="InterPro" id="IPR006311">
    <property type="entry name" value="TAT_signal"/>
</dbReference>
<protein>
    <submittedName>
        <fullName evidence="2">Uncharacterized protein</fullName>
    </submittedName>
</protein>
<sequence>MNDDRRTLLRRLAAVSAGVGLAGCGSVTDPGPRDDGLRADYVDGEFVDSRLSVTGDPFVLTESRFDRRNVTVTDGTADADGSGSPCEAGDVGSDVSLDT</sequence>
<dbReference type="KEGG" id="hmp:K6T50_07180"/>
<proteinExistence type="predicted"/>
<dbReference type="EMBL" id="CP081958">
    <property type="protein sequence ID" value="QZP38909.1"/>
    <property type="molecule type" value="Genomic_DNA"/>
</dbReference>
<accession>A0A8T8WGB8</accession>
<organism evidence="2 3">
    <name type="scientific">Halobaculum magnesiiphilum</name>
    <dbReference type="NCBI Taxonomy" id="1017351"/>
    <lineage>
        <taxon>Archaea</taxon>
        <taxon>Methanobacteriati</taxon>
        <taxon>Methanobacteriota</taxon>
        <taxon>Stenosarchaea group</taxon>
        <taxon>Halobacteria</taxon>
        <taxon>Halobacteriales</taxon>
        <taxon>Haloferacaceae</taxon>
        <taxon>Halobaculum</taxon>
    </lineage>
</organism>
<keyword evidence="3" id="KW-1185">Reference proteome</keyword>
<evidence type="ECO:0000313" key="3">
    <source>
        <dbReference type="Proteomes" id="UP000826254"/>
    </source>
</evidence>
<dbReference type="PROSITE" id="PS51318">
    <property type="entry name" value="TAT"/>
    <property type="match status" value="1"/>
</dbReference>
<gene>
    <name evidence="2" type="ORF">K6T50_07180</name>
</gene>
<dbReference type="GeneID" id="67177912"/>
<feature type="region of interest" description="Disordered" evidence="1">
    <location>
        <begin position="72"/>
        <end position="99"/>
    </location>
</feature>
<name>A0A8T8WGB8_9EURY</name>
<evidence type="ECO:0000256" key="1">
    <source>
        <dbReference type="SAM" id="MobiDB-lite"/>
    </source>
</evidence>
<dbReference type="AlphaFoldDB" id="A0A8T8WGB8"/>
<reference evidence="2 3" key="1">
    <citation type="journal article" date="2021" name="Int. J. Syst. Evol. Microbiol.">
        <title>Halobaculum halophilum sp. nov. and Halobaculum salinum sp. nov., isolated from salt lake and saline soil.</title>
        <authorList>
            <person name="Cui H.L."/>
            <person name="Shi X.W."/>
            <person name="Yin X.M."/>
            <person name="Yang X.Y."/>
            <person name="Hou J."/>
            <person name="Zhu L."/>
        </authorList>
    </citation>
    <scope>NUCLEOTIDE SEQUENCE [LARGE SCALE GENOMIC DNA]</scope>
    <source>
        <strain evidence="2 3">NBRC 109044</strain>
    </source>
</reference>
<evidence type="ECO:0000313" key="2">
    <source>
        <dbReference type="EMBL" id="QZP38909.1"/>
    </source>
</evidence>